<evidence type="ECO:0000259" key="1">
    <source>
        <dbReference type="Pfam" id="PF13360"/>
    </source>
</evidence>
<name>A0A7V8VEB8_9BACT</name>
<gene>
    <name evidence="2" type="ORF">H0921_09915</name>
</gene>
<protein>
    <submittedName>
        <fullName evidence="2">PQQ-binding-like beta-propeller repeat protein</fullName>
    </submittedName>
</protein>
<dbReference type="PANTHER" id="PTHR34512">
    <property type="entry name" value="CELL SURFACE PROTEIN"/>
    <property type="match status" value="1"/>
</dbReference>
<dbReference type="SUPFAM" id="SSF50998">
    <property type="entry name" value="Quinoprotein alcohol dehydrogenase-like"/>
    <property type="match status" value="1"/>
</dbReference>
<evidence type="ECO:0000313" key="2">
    <source>
        <dbReference type="EMBL" id="MBA2226474.1"/>
    </source>
</evidence>
<feature type="domain" description="Pyrrolo-quinoline quinone repeat" evidence="1">
    <location>
        <begin position="340"/>
        <end position="403"/>
    </location>
</feature>
<evidence type="ECO:0000313" key="3">
    <source>
        <dbReference type="Proteomes" id="UP000542342"/>
    </source>
</evidence>
<organism evidence="2 3">
    <name type="scientific">Thermogemmata fonticola</name>
    <dbReference type="NCBI Taxonomy" id="2755323"/>
    <lineage>
        <taxon>Bacteria</taxon>
        <taxon>Pseudomonadati</taxon>
        <taxon>Planctomycetota</taxon>
        <taxon>Planctomycetia</taxon>
        <taxon>Gemmatales</taxon>
        <taxon>Gemmataceae</taxon>
        <taxon>Thermogemmata</taxon>
    </lineage>
</organism>
<accession>A0A7V8VEB8</accession>
<dbReference type="InterPro" id="IPR002372">
    <property type="entry name" value="PQQ_rpt_dom"/>
</dbReference>
<reference evidence="2 3" key="1">
    <citation type="submission" date="2020-07" db="EMBL/GenBank/DDBJ databases">
        <title>Thermogemmata thermophila gen. nov., sp. nov., a novel moderate thermophilic planctomycete from a Kamchatka hot spring.</title>
        <authorList>
            <person name="Elcheninov A.G."/>
            <person name="Podosokorskaya O.A."/>
            <person name="Kovaleva O.L."/>
            <person name="Novikov A."/>
            <person name="Bonch-Osmolovskaya E.A."/>
            <person name="Toshchakov S.V."/>
            <person name="Kublanov I.V."/>
        </authorList>
    </citation>
    <scope>NUCLEOTIDE SEQUENCE [LARGE SCALE GENOMIC DNA]</scope>
    <source>
        <strain evidence="2 3">2918</strain>
    </source>
</reference>
<dbReference type="InterPro" id="IPR011047">
    <property type="entry name" value="Quinoprotein_ADH-like_sf"/>
</dbReference>
<dbReference type="PANTHER" id="PTHR34512:SF30">
    <property type="entry name" value="OUTER MEMBRANE PROTEIN ASSEMBLY FACTOR BAMB"/>
    <property type="match status" value="1"/>
</dbReference>
<sequence length="790" mass="87331">MLKPLHPLPLALFSLCVPLLPLSARDWVHWRGPEQNGFSREKNLPGDFDPAQGVRGNVLWKQPYGGRSAPLVLSGKLYIIQGTGEGLHEGEQVVCFDEKTGKKLWEYRVNVYHTDIVSSRLGWTTLTADPAKQYIYAHTTAGELLCLDSHGKLVWRRQLTEEFGRVTGYGGRVVTPIFDSGLVIVGMPNASWGDQARGLNRYVAFDGETGQVVWWSTLSPDTLYGTYYSSPVIAVINGQRLLITGGADGALHALKVRTGEVVWSIPFAKGVINGSPVVSGNLVICTHGEENPEGAPIGRIICVDASQVDPQTRRPKVVWDTFRRPYKANRNQPLANRFGLASAALADGLLYAPDDSGEIFCFRVKDGELLWRYRYATEVRGSPLIADGKLYIFDVKGRMVILTLRGEQRPDEEETFTYRFPGPGGTLNETNGTPIAVNGRLYFTTRTDLYCIGYPDAKAECDPYSPLPPETPYQADSVAGMRLFPADVTLPPKGKTQFQVVFYDANGRTVPAPNGKGVWRLPLPPKTPTGVQPPALQGTIDEHGTLIVGPQPSQQGYVEYQFGNFTARARVRVAPQIPYQQDFEKVPENAVPGGWVNTAGKFFVKKLADGNQVLAKVNTDSRPPIARANAYITSPDVSNYTIEADVLGTLVREKMPDVGIVNSRYTLILDGKIDPEHGQRTLRITSWEARPRINHGIAFHWEPNVWYSVRLTVQQQPDKAVIRAKVWKKGTPEPQAWTISFEDPNPNRQGAAALYGYISNIAPQPDGPPLPGSEIYFDNVRITPNTTTRN</sequence>
<dbReference type="Pfam" id="PF13360">
    <property type="entry name" value="PQQ_2"/>
    <property type="match status" value="2"/>
</dbReference>
<comment type="caution">
    <text evidence="2">The sequence shown here is derived from an EMBL/GenBank/DDBJ whole genome shotgun (WGS) entry which is preliminary data.</text>
</comment>
<dbReference type="EMBL" id="JACEFB010000006">
    <property type="protein sequence ID" value="MBA2226474.1"/>
    <property type="molecule type" value="Genomic_DNA"/>
</dbReference>
<feature type="domain" description="Pyrrolo-quinoline quinone repeat" evidence="1">
    <location>
        <begin position="91"/>
        <end position="312"/>
    </location>
</feature>
<dbReference type="RefSeq" id="WP_194537915.1">
    <property type="nucleotide sequence ID" value="NZ_JACEFB010000006.1"/>
</dbReference>
<dbReference type="SMART" id="SM00564">
    <property type="entry name" value="PQQ"/>
    <property type="match status" value="5"/>
</dbReference>
<proteinExistence type="predicted"/>
<dbReference type="Proteomes" id="UP000542342">
    <property type="component" value="Unassembled WGS sequence"/>
</dbReference>
<dbReference type="InterPro" id="IPR015943">
    <property type="entry name" value="WD40/YVTN_repeat-like_dom_sf"/>
</dbReference>
<dbReference type="AlphaFoldDB" id="A0A7V8VEB8"/>
<keyword evidence="3" id="KW-1185">Reference proteome</keyword>
<dbReference type="Gene3D" id="2.130.10.10">
    <property type="entry name" value="YVTN repeat-like/Quinoprotein amine dehydrogenase"/>
    <property type="match status" value="2"/>
</dbReference>
<dbReference type="InterPro" id="IPR018391">
    <property type="entry name" value="PQQ_b-propeller_rpt"/>
</dbReference>